<protein>
    <recommendedName>
        <fullName evidence="1">DUF6440 domain-containing protein</fullName>
    </recommendedName>
</protein>
<evidence type="ECO:0000259" key="1">
    <source>
        <dbReference type="Pfam" id="PF20037"/>
    </source>
</evidence>
<dbReference type="Pfam" id="PF20037">
    <property type="entry name" value="DUF6440"/>
    <property type="match status" value="1"/>
</dbReference>
<proteinExistence type="predicted"/>
<organism evidence="2 3">
    <name type="scientific">Cytobacillus kochii</name>
    <dbReference type="NCBI Taxonomy" id="859143"/>
    <lineage>
        <taxon>Bacteria</taxon>
        <taxon>Bacillati</taxon>
        <taxon>Bacillota</taxon>
        <taxon>Bacilli</taxon>
        <taxon>Bacillales</taxon>
        <taxon>Bacillaceae</taxon>
        <taxon>Cytobacillus</taxon>
    </lineage>
</organism>
<keyword evidence="3" id="KW-1185">Reference proteome</keyword>
<dbReference type="GeneID" id="97218029"/>
<sequence>MFKKRETRFVEILKESYSSGLLSILVDRETGVHYVHTWASTGGSGLTPLLDENGKVVVKKPE</sequence>
<dbReference type="Proteomes" id="UP000215137">
    <property type="component" value="Chromosome"/>
</dbReference>
<dbReference type="OrthoDB" id="9135364at2"/>
<reference evidence="2 3" key="1">
    <citation type="submission" date="2017-08" db="EMBL/GenBank/DDBJ databases">
        <title>Complete Genome Sequence of Bacillus kochii Oregon-R-modENCODE STRAIN BDGP4, isolated from Drosophila melanogaster gut.</title>
        <authorList>
            <person name="Wan K.H."/>
            <person name="Yu C."/>
            <person name="Park S."/>
            <person name="Hammonds A.S."/>
            <person name="Booth B.W."/>
            <person name="Celniker S.E."/>
        </authorList>
    </citation>
    <scope>NUCLEOTIDE SEQUENCE [LARGE SCALE GENOMIC DNA]</scope>
    <source>
        <strain evidence="2 3">BDGP4</strain>
    </source>
</reference>
<name>A0A248TIX7_9BACI</name>
<accession>A0A248TIX7</accession>
<dbReference type="AlphaFoldDB" id="A0A248TIX7"/>
<evidence type="ECO:0000313" key="2">
    <source>
        <dbReference type="EMBL" id="ASV68121.1"/>
    </source>
</evidence>
<dbReference type="InterPro" id="IPR045515">
    <property type="entry name" value="DUF6440"/>
</dbReference>
<evidence type="ECO:0000313" key="3">
    <source>
        <dbReference type="Proteomes" id="UP000215137"/>
    </source>
</evidence>
<gene>
    <name evidence="2" type="ORF">CKF48_12805</name>
</gene>
<dbReference type="EMBL" id="CP022983">
    <property type="protein sequence ID" value="ASV68121.1"/>
    <property type="molecule type" value="Genomic_DNA"/>
</dbReference>
<dbReference type="RefSeq" id="WP_095371690.1">
    <property type="nucleotide sequence ID" value="NZ_CANMJM010000022.1"/>
</dbReference>
<feature type="domain" description="DUF6440" evidence="1">
    <location>
        <begin position="8"/>
        <end position="59"/>
    </location>
</feature>
<dbReference type="KEGG" id="bko:CKF48_12805"/>